<gene>
    <name evidence="2" type="ORF">EI42_06466</name>
</gene>
<evidence type="ECO:0000313" key="3">
    <source>
        <dbReference type="Proteomes" id="UP000248806"/>
    </source>
</evidence>
<evidence type="ECO:0000256" key="1">
    <source>
        <dbReference type="SAM" id="Phobius"/>
    </source>
</evidence>
<dbReference type="Proteomes" id="UP000248806">
    <property type="component" value="Unassembled WGS sequence"/>
</dbReference>
<accession>A0A326TL60</accession>
<keyword evidence="1" id="KW-1133">Transmembrane helix</keyword>
<comment type="caution">
    <text evidence="2">The sequence shown here is derived from an EMBL/GenBank/DDBJ whole genome shotgun (WGS) entry which is preliminary data.</text>
</comment>
<sequence>MMGDGPSRPPGSSCDGVFVGYDVGFGYSCGLPLLLVVCFAWLLRNSEGCHSSSNLLTGMLVSRQHA</sequence>
<feature type="transmembrane region" description="Helical" evidence="1">
    <location>
        <begin position="25"/>
        <end position="43"/>
    </location>
</feature>
<proteinExistence type="predicted"/>
<keyword evidence="1" id="KW-0472">Membrane</keyword>
<reference evidence="2 3" key="1">
    <citation type="submission" date="2018-06" db="EMBL/GenBank/DDBJ databases">
        <title>Genomic Encyclopedia of Archaeal and Bacterial Type Strains, Phase II (KMG-II): from individual species to whole genera.</title>
        <authorList>
            <person name="Goeker M."/>
        </authorList>
    </citation>
    <scope>NUCLEOTIDE SEQUENCE [LARGE SCALE GENOMIC DNA]</scope>
    <source>
        <strain evidence="2 3">ATCC BAA-1881</strain>
    </source>
</reference>
<dbReference type="AlphaFoldDB" id="A0A326TL60"/>
<dbReference type="EMBL" id="QKUF01000083">
    <property type="protein sequence ID" value="PZW16163.1"/>
    <property type="molecule type" value="Genomic_DNA"/>
</dbReference>
<evidence type="ECO:0000313" key="2">
    <source>
        <dbReference type="EMBL" id="PZW16163.1"/>
    </source>
</evidence>
<name>A0A326TL60_THEHA</name>
<protein>
    <submittedName>
        <fullName evidence="2">Uncharacterized protein</fullName>
    </submittedName>
</protein>
<organism evidence="2 3">
    <name type="scientific">Thermosporothrix hazakensis</name>
    <dbReference type="NCBI Taxonomy" id="644383"/>
    <lineage>
        <taxon>Bacteria</taxon>
        <taxon>Bacillati</taxon>
        <taxon>Chloroflexota</taxon>
        <taxon>Ktedonobacteria</taxon>
        <taxon>Ktedonobacterales</taxon>
        <taxon>Thermosporotrichaceae</taxon>
        <taxon>Thermosporothrix</taxon>
    </lineage>
</organism>
<keyword evidence="3" id="KW-1185">Reference proteome</keyword>
<keyword evidence="1" id="KW-0812">Transmembrane</keyword>